<dbReference type="InterPro" id="IPR029058">
    <property type="entry name" value="AB_hydrolase_fold"/>
</dbReference>
<evidence type="ECO:0000313" key="2">
    <source>
        <dbReference type="EMBL" id="NKY24087.1"/>
    </source>
</evidence>
<dbReference type="AlphaFoldDB" id="A0A7X6KXN7"/>
<name>A0A7X6KXN7_9CELL</name>
<accession>A0A7X6KXN7</accession>
<feature type="domain" description="AB hydrolase-1" evidence="1">
    <location>
        <begin position="18"/>
        <end position="246"/>
    </location>
</feature>
<evidence type="ECO:0000259" key="1">
    <source>
        <dbReference type="Pfam" id="PF12697"/>
    </source>
</evidence>
<proteinExistence type="predicted"/>
<dbReference type="PANTHER" id="PTHR43194">
    <property type="entry name" value="HYDROLASE ALPHA/BETA FOLD FAMILY"/>
    <property type="match status" value="1"/>
</dbReference>
<dbReference type="InterPro" id="IPR050228">
    <property type="entry name" value="Carboxylesterase_BioH"/>
</dbReference>
<keyword evidence="3" id="KW-1185">Reference proteome</keyword>
<dbReference type="EMBL" id="JAAXOX010000011">
    <property type="protein sequence ID" value="NKY24087.1"/>
    <property type="molecule type" value="Genomic_DNA"/>
</dbReference>
<dbReference type="RefSeq" id="WP_168631208.1">
    <property type="nucleotide sequence ID" value="NZ_BONL01000020.1"/>
</dbReference>
<keyword evidence="2" id="KW-0378">Hydrolase</keyword>
<comment type="caution">
    <text evidence="2">The sequence shown here is derived from an EMBL/GenBank/DDBJ whole genome shotgun (WGS) entry which is preliminary data.</text>
</comment>
<dbReference type="Pfam" id="PF12697">
    <property type="entry name" value="Abhydrolase_6"/>
    <property type="match status" value="1"/>
</dbReference>
<reference evidence="2 3" key="1">
    <citation type="submission" date="2020-04" db="EMBL/GenBank/DDBJ databases">
        <title>MicrobeNet Type strains.</title>
        <authorList>
            <person name="Nicholson A.C."/>
        </authorList>
    </citation>
    <scope>NUCLEOTIDE SEQUENCE [LARGE SCALE GENOMIC DNA]</scope>
    <source>
        <strain evidence="2 3">ATCC BAA-788</strain>
    </source>
</reference>
<sequence>MSVDLHTLRPGDDGRTPLVLLHAFPVDSRMWTAVAPLITAGTPVLAVDLPGMGTAPLPDAEPSIEAAADAVAAVLPGPAVIAGLSMGGYVALALAERRPELVRALGLLDTKAVADTDEAAANRRRIADQAEQGGTVDPVRPMADALLGETTRHTRPELVEQLAEWIDAQSPAGIAWSQRAMAGRPDRTAVLRGWSAPVLVLVGAEDGPTPPEQAAAMAGELGIEPVVVPAAGHLTAVEQPPAVADALNALIARV</sequence>
<organism evidence="2 3">
    <name type="scientific">Cellulomonas denverensis</name>
    <dbReference type="NCBI Taxonomy" id="264297"/>
    <lineage>
        <taxon>Bacteria</taxon>
        <taxon>Bacillati</taxon>
        <taxon>Actinomycetota</taxon>
        <taxon>Actinomycetes</taxon>
        <taxon>Micrococcales</taxon>
        <taxon>Cellulomonadaceae</taxon>
        <taxon>Cellulomonas</taxon>
    </lineage>
</organism>
<gene>
    <name evidence="2" type="ORF">HGA03_15565</name>
</gene>
<dbReference type="SUPFAM" id="SSF53474">
    <property type="entry name" value="alpha/beta-Hydrolases"/>
    <property type="match status" value="1"/>
</dbReference>
<dbReference type="Gene3D" id="3.40.50.1820">
    <property type="entry name" value="alpha/beta hydrolase"/>
    <property type="match status" value="1"/>
</dbReference>
<dbReference type="PANTHER" id="PTHR43194:SF2">
    <property type="entry name" value="PEROXISOMAL MEMBRANE PROTEIN LPX1"/>
    <property type="match status" value="1"/>
</dbReference>
<dbReference type="GO" id="GO:0016787">
    <property type="term" value="F:hydrolase activity"/>
    <property type="evidence" value="ECO:0007669"/>
    <property type="project" value="UniProtKB-KW"/>
</dbReference>
<evidence type="ECO:0000313" key="3">
    <source>
        <dbReference type="Proteomes" id="UP000581206"/>
    </source>
</evidence>
<dbReference type="Proteomes" id="UP000581206">
    <property type="component" value="Unassembled WGS sequence"/>
</dbReference>
<protein>
    <submittedName>
        <fullName evidence="2">Alpha/beta fold hydrolase</fullName>
    </submittedName>
</protein>
<dbReference type="InterPro" id="IPR000073">
    <property type="entry name" value="AB_hydrolase_1"/>
</dbReference>